<keyword evidence="3" id="KW-1185">Reference proteome</keyword>
<dbReference type="AlphaFoldDB" id="A0A9W6Y2J3"/>
<feature type="compositionally biased region" description="Basic and acidic residues" evidence="1">
    <location>
        <begin position="229"/>
        <end position="247"/>
    </location>
</feature>
<reference evidence="2" key="1">
    <citation type="submission" date="2023-04" db="EMBL/GenBank/DDBJ databases">
        <title>Phytophthora fragariaefolia NBRC 109709.</title>
        <authorList>
            <person name="Ichikawa N."/>
            <person name="Sato H."/>
            <person name="Tonouchi N."/>
        </authorList>
    </citation>
    <scope>NUCLEOTIDE SEQUENCE</scope>
    <source>
        <strain evidence="2">NBRC 109709</strain>
    </source>
</reference>
<gene>
    <name evidence="2" type="ORF">Pfra01_002028900</name>
</gene>
<name>A0A9W6Y2J3_9STRA</name>
<evidence type="ECO:0000313" key="2">
    <source>
        <dbReference type="EMBL" id="GMF50719.1"/>
    </source>
</evidence>
<dbReference type="Proteomes" id="UP001165121">
    <property type="component" value="Unassembled WGS sequence"/>
</dbReference>
<dbReference type="EMBL" id="BSXT01002769">
    <property type="protein sequence ID" value="GMF50719.1"/>
    <property type="molecule type" value="Genomic_DNA"/>
</dbReference>
<feature type="compositionally biased region" description="Basic and acidic residues" evidence="1">
    <location>
        <begin position="95"/>
        <end position="106"/>
    </location>
</feature>
<feature type="region of interest" description="Disordered" evidence="1">
    <location>
        <begin position="72"/>
        <end position="287"/>
    </location>
</feature>
<organism evidence="2 3">
    <name type="scientific">Phytophthora fragariaefolia</name>
    <dbReference type="NCBI Taxonomy" id="1490495"/>
    <lineage>
        <taxon>Eukaryota</taxon>
        <taxon>Sar</taxon>
        <taxon>Stramenopiles</taxon>
        <taxon>Oomycota</taxon>
        <taxon>Peronosporomycetes</taxon>
        <taxon>Peronosporales</taxon>
        <taxon>Peronosporaceae</taxon>
        <taxon>Phytophthora</taxon>
    </lineage>
</organism>
<proteinExistence type="predicted"/>
<feature type="compositionally biased region" description="Polar residues" evidence="1">
    <location>
        <begin position="21"/>
        <end position="34"/>
    </location>
</feature>
<evidence type="ECO:0000313" key="3">
    <source>
        <dbReference type="Proteomes" id="UP001165121"/>
    </source>
</evidence>
<dbReference type="OrthoDB" id="129444at2759"/>
<feature type="region of interest" description="Disordered" evidence="1">
    <location>
        <begin position="350"/>
        <end position="378"/>
    </location>
</feature>
<comment type="caution">
    <text evidence="2">The sequence shown here is derived from an EMBL/GenBank/DDBJ whole genome shotgun (WGS) entry which is preliminary data.</text>
</comment>
<feature type="region of interest" description="Disordered" evidence="1">
    <location>
        <begin position="1"/>
        <end position="34"/>
    </location>
</feature>
<evidence type="ECO:0000256" key="1">
    <source>
        <dbReference type="SAM" id="MobiDB-lite"/>
    </source>
</evidence>
<feature type="compositionally biased region" description="Polar residues" evidence="1">
    <location>
        <begin position="129"/>
        <end position="138"/>
    </location>
</feature>
<protein>
    <submittedName>
        <fullName evidence="2">Unnamed protein product</fullName>
    </submittedName>
</protein>
<accession>A0A9W6Y2J3</accession>
<sequence>MNPAPPMASPQHSEARAPRSQYATSLATTGSELSTATITSSIPAAPLRPFTRALQSPSAMDARDAIVEWLERGDNFPRATAASPRSPRARRRAHARDVDARDEAHRAVCVQIRGEARRQEAAQGPAKTKLTTGKQQEQASKHEHQAVVPAPPVIELPSDAEEEPAATHSTRAARRSSSKPTGQRPGEASPAAKRARHESASKTTGGAAQADRTPTRPTPDAGSSASGKKTSDENAGRNARGHDEALRRGLNGNARAEHAPTDGTQRAEPPQQRHSPPKAAAAASIRNHQQNSAAGFIVPDAYRSAIAQVISQREELLSRMGEAEDETSPIQQRYQRSLSESDYGLSDIDLHEADTKPNTPRDGSRNFKPAPQSQHELGPTAGLLPLLIDDFCIPSGEANLERKRLFLSAKKLAFEQLEWYRENELQQCELELLHREMQARETFAMQEIKLERMRVRADTIQHMVAAGASVADIAERLRLL</sequence>